<gene>
    <name evidence="5" type="ORF">E4L96_07335</name>
</gene>
<feature type="active site" description="Proton donor/acceptor" evidence="2">
    <location>
        <position position="204"/>
    </location>
</feature>
<evidence type="ECO:0000313" key="5">
    <source>
        <dbReference type="EMBL" id="TFW22908.1"/>
    </source>
</evidence>
<name>A0A4Y9SJV3_9BURK</name>
<accession>A0A4Y9SJV3</accession>
<dbReference type="GO" id="GO:0005509">
    <property type="term" value="F:calcium ion binding"/>
    <property type="evidence" value="ECO:0007669"/>
    <property type="project" value="TreeGrafter"/>
</dbReference>
<dbReference type="GO" id="GO:0004341">
    <property type="term" value="F:gluconolactonase activity"/>
    <property type="evidence" value="ECO:0007669"/>
    <property type="project" value="TreeGrafter"/>
</dbReference>
<evidence type="ECO:0000256" key="3">
    <source>
        <dbReference type="PIRSR" id="PIRSR605511-2"/>
    </source>
</evidence>
<dbReference type="RefSeq" id="WP_135206563.1">
    <property type="nucleotide sequence ID" value="NZ_SPVF01000101.1"/>
</dbReference>
<dbReference type="InterPro" id="IPR005511">
    <property type="entry name" value="SMP-30"/>
</dbReference>
<dbReference type="Gene3D" id="2.120.10.30">
    <property type="entry name" value="TolB, C-terminal domain"/>
    <property type="match status" value="1"/>
</dbReference>
<evidence type="ECO:0000259" key="4">
    <source>
        <dbReference type="Pfam" id="PF08450"/>
    </source>
</evidence>
<feature type="binding site" evidence="3">
    <location>
        <position position="106"/>
    </location>
    <ligand>
        <name>substrate</name>
    </ligand>
</feature>
<dbReference type="EMBL" id="SPVF01000101">
    <property type="protein sequence ID" value="TFW22908.1"/>
    <property type="molecule type" value="Genomic_DNA"/>
</dbReference>
<keyword evidence="3" id="KW-0862">Zinc</keyword>
<feature type="binding site" evidence="3">
    <location>
        <position position="19"/>
    </location>
    <ligand>
        <name>a divalent metal cation</name>
        <dbReference type="ChEBI" id="CHEBI:60240"/>
    </ligand>
</feature>
<protein>
    <submittedName>
        <fullName evidence="5">SMP-30/gluconolactonase/LRE family protein</fullName>
    </submittedName>
</protein>
<dbReference type="Pfam" id="PF08450">
    <property type="entry name" value="SGL"/>
    <property type="match status" value="1"/>
</dbReference>
<proteinExistence type="inferred from homology"/>
<dbReference type="Proteomes" id="UP000298438">
    <property type="component" value="Unassembled WGS sequence"/>
</dbReference>
<comment type="cofactor">
    <cofactor evidence="3">
        <name>Zn(2+)</name>
        <dbReference type="ChEBI" id="CHEBI:29105"/>
    </cofactor>
    <text evidence="3">Binds 1 divalent metal cation per subunit.</text>
</comment>
<dbReference type="InterPro" id="IPR013658">
    <property type="entry name" value="SGL"/>
</dbReference>
<organism evidence="5 6">
    <name type="scientific">Zemynaea arenosa</name>
    <dbReference type="NCBI Taxonomy" id="2561931"/>
    <lineage>
        <taxon>Bacteria</taxon>
        <taxon>Pseudomonadati</taxon>
        <taxon>Pseudomonadota</taxon>
        <taxon>Betaproteobacteria</taxon>
        <taxon>Burkholderiales</taxon>
        <taxon>Oxalobacteraceae</taxon>
        <taxon>Telluria group</taxon>
        <taxon>Zemynaea</taxon>
    </lineage>
</organism>
<evidence type="ECO:0000256" key="2">
    <source>
        <dbReference type="PIRSR" id="PIRSR605511-1"/>
    </source>
</evidence>
<evidence type="ECO:0000256" key="1">
    <source>
        <dbReference type="ARBA" id="ARBA00008853"/>
    </source>
</evidence>
<dbReference type="PRINTS" id="PR01790">
    <property type="entry name" value="SMP30FAMILY"/>
</dbReference>
<dbReference type="PANTHER" id="PTHR10907:SF47">
    <property type="entry name" value="REGUCALCIN"/>
    <property type="match status" value="1"/>
</dbReference>
<dbReference type="InterPro" id="IPR011042">
    <property type="entry name" value="6-blade_b-propeller_TolB-like"/>
</dbReference>
<dbReference type="PANTHER" id="PTHR10907">
    <property type="entry name" value="REGUCALCIN"/>
    <property type="match status" value="1"/>
</dbReference>
<feature type="binding site" evidence="3">
    <location>
        <position position="104"/>
    </location>
    <ligand>
        <name>substrate</name>
    </ligand>
</feature>
<feature type="binding site" evidence="3">
    <location>
        <position position="153"/>
    </location>
    <ligand>
        <name>a divalent metal cation</name>
        <dbReference type="ChEBI" id="CHEBI:60240"/>
    </ligand>
</feature>
<dbReference type="GO" id="GO:0019853">
    <property type="term" value="P:L-ascorbic acid biosynthetic process"/>
    <property type="evidence" value="ECO:0007669"/>
    <property type="project" value="TreeGrafter"/>
</dbReference>
<feature type="domain" description="SMP-30/Gluconolactonase/LRE-like region" evidence="4">
    <location>
        <begin position="17"/>
        <end position="263"/>
    </location>
</feature>
<dbReference type="SUPFAM" id="SSF63829">
    <property type="entry name" value="Calcium-dependent phosphotriesterase"/>
    <property type="match status" value="1"/>
</dbReference>
<evidence type="ECO:0000313" key="6">
    <source>
        <dbReference type="Proteomes" id="UP000298438"/>
    </source>
</evidence>
<feature type="binding site" evidence="3">
    <location>
        <position position="204"/>
    </location>
    <ligand>
        <name>a divalent metal cation</name>
        <dbReference type="ChEBI" id="CHEBI:60240"/>
    </ligand>
</feature>
<sequence>MTRDYQARCVWPVEAELGEGPMWSAAEEKLYFVDIMSGHLHAWRPADGARQTWSLPDYICWLIPRRDGDGFMAGLRDRVVRLWVEPQLRIEPLDLPLGLAHGIRLNDAKADRHGHLWFGSMHNIEKHRPLGRLFRLAPDITVTEHERNVHICNGPAFSTDGERMLHTDSYTAEVFAYPLDGQGAPAQPRRLWRSFDASTEGSPDGMTFDSAGGVWIAQWGGGRVCRYLPDGTLDAVVSLPVSQPSSCAYGGPHLTTLYITTAREDLTPDQLAAQPLAGALFAVELDIPGLPPAHFGE</sequence>
<keyword evidence="3" id="KW-0479">Metal-binding</keyword>
<comment type="caution">
    <text evidence="5">The sequence shown here is derived from an EMBL/GenBank/DDBJ whole genome shotgun (WGS) entry which is preliminary data.</text>
</comment>
<keyword evidence="6" id="KW-1185">Reference proteome</keyword>
<reference evidence="5 6" key="1">
    <citation type="submission" date="2019-03" db="EMBL/GenBank/DDBJ databases">
        <title>Draft Genome Sequence of Massilia arenosa sp. nov., a Novel Massilia Species Isolated from a Sandy-loam Maize Soil.</title>
        <authorList>
            <person name="Raths R."/>
            <person name="Peta V."/>
            <person name="Bucking H."/>
        </authorList>
    </citation>
    <scope>NUCLEOTIDE SEQUENCE [LARGE SCALE GENOMIC DNA]</scope>
    <source>
        <strain evidence="5 6">MC02</strain>
    </source>
</reference>
<comment type="similarity">
    <text evidence="1">Belongs to the SMP-30/CGR1 family.</text>
</comment>
<dbReference type="AlphaFoldDB" id="A0A4Y9SJV3"/>
<dbReference type="OrthoDB" id="9775406at2"/>